<evidence type="ECO:0000313" key="2">
    <source>
        <dbReference type="EMBL" id="SFK88681.1"/>
    </source>
</evidence>
<dbReference type="EMBL" id="FOSN01000040">
    <property type="protein sequence ID" value="SFK88681.1"/>
    <property type="molecule type" value="Genomic_DNA"/>
</dbReference>
<proteinExistence type="predicted"/>
<sequence>MRNGTYGALRWFAGVLKAERVPGLDVPGIDFVAIAKGYGLEAVRVDADEAFAAAFARALKAGRPSLIEVATAWPAP</sequence>
<dbReference type="SUPFAM" id="SSF52518">
    <property type="entry name" value="Thiamin diphosphate-binding fold (THDP-binding)"/>
    <property type="match status" value="1"/>
</dbReference>
<keyword evidence="3" id="KW-1185">Reference proteome</keyword>
<dbReference type="Gene3D" id="3.40.50.970">
    <property type="match status" value="1"/>
</dbReference>
<dbReference type="STRING" id="1612308.SAMN05444581_1401"/>
<organism evidence="2 3">
    <name type="scientific">Methylocapsa palsarum</name>
    <dbReference type="NCBI Taxonomy" id="1612308"/>
    <lineage>
        <taxon>Bacteria</taxon>
        <taxon>Pseudomonadati</taxon>
        <taxon>Pseudomonadota</taxon>
        <taxon>Alphaproteobacteria</taxon>
        <taxon>Hyphomicrobiales</taxon>
        <taxon>Beijerinckiaceae</taxon>
        <taxon>Methylocapsa</taxon>
    </lineage>
</organism>
<accession>A0A1I4D9R6</accession>
<dbReference type="GO" id="GO:0044281">
    <property type="term" value="P:small molecule metabolic process"/>
    <property type="evidence" value="ECO:0007669"/>
    <property type="project" value="UniProtKB-ARBA"/>
</dbReference>
<dbReference type="InterPro" id="IPR011766">
    <property type="entry name" value="TPP_enzyme_TPP-bd"/>
</dbReference>
<dbReference type="InterPro" id="IPR029061">
    <property type="entry name" value="THDP-binding"/>
</dbReference>
<name>A0A1I4D9R6_9HYPH</name>
<reference evidence="2 3" key="1">
    <citation type="submission" date="2016-10" db="EMBL/GenBank/DDBJ databases">
        <authorList>
            <person name="de Groot N.N."/>
        </authorList>
    </citation>
    <scope>NUCLEOTIDE SEQUENCE [LARGE SCALE GENOMIC DNA]</scope>
    <source>
        <strain evidence="2 3">NE2</strain>
    </source>
</reference>
<feature type="domain" description="Thiamine pyrophosphate enzyme TPP-binding" evidence="1">
    <location>
        <begin position="1"/>
        <end position="69"/>
    </location>
</feature>
<dbReference type="GO" id="GO:0030976">
    <property type="term" value="F:thiamine pyrophosphate binding"/>
    <property type="evidence" value="ECO:0007669"/>
    <property type="project" value="InterPro"/>
</dbReference>
<dbReference type="Pfam" id="PF02775">
    <property type="entry name" value="TPP_enzyme_C"/>
    <property type="match status" value="1"/>
</dbReference>
<dbReference type="Proteomes" id="UP000198755">
    <property type="component" value="Unassembled WGS sequence"/>
</dbReference>
<evidence type="ECO:0000259" key="1">
    <source>
        <dbReference type="Pfam" id="PF02775"/>
    </source>
</evidence>
<evidence type="ECO:0000313" key="3">
    <source>
        <dbReference type="Proteomes" id="UP000198755"/>
    </source>
</evidence>
<gene>
    <name evidence="2" type="ORF">SAMN05444581_1401</name>
</gene>
<protein>
    <submittedName>
        <fullName evidence="2">Benzoylformate decarboxylase</fullName>
    </submittedName>
</protein>
<dbReference type="GO" id="GO:0003824">
    <property type="term" value="F:catalytic activity"/>
    <property type="evidence" value="ECO:0007669"/>
    <property type="project" value="InterPro"/>
</dbReference>
<dbReference type="RefSeq" id="WP_244532449.1">
    <property type="nucleotide sequence ID" value="NZ_FOSN01000040.1"/>
</dbReference>
<dbReference type="AlphaFoldDB" id="A0A1I4D9R6"/>